<evidence type="ECO:0000259" key="7">
    <source>
        <dbReference type="Pfam" id="PF00155"/>
    </source>
</evidence>
<evidence type="ECO:0000256" key="1">
    <source>
        <dbReference type="ARBA" id="ARBA00001933"/>
    </source>
</evidence>
<feature type="domain" description="Aminotransferase class I/classII large" evidence="7">
    <location>
        <begin position="36"/>
        <end position="388"/>
    </location>
</feature>
<proteinExistence type="inferred from homology"/>
<dbReference type="Gene3D" id="3.90.1150.10">
    <property type="entry name" value="Aspartate Aminotransferase, domain 1"/>
    <property type="match status" value="1"/>
</dbReference>
<evidence type="ECO:0000256" key="3">
    <source>
        <dbReference type="ARBA" id="ARBA00022576"/>
    </source>
</evidence>
<name>B1ZYB7_OPITP</name>
<dbReference type="STRING" id="452637.Oter_3740"/>
<evidence type="ECO:0000313" key="8">
    <source>
        <dbReference type="EMBL" id="ACB77015.1"/>
    </source>
</evidence>
<dbReference type="PANTHER" id="PTHR46383">
    <property type="entry name" value="ASPARTATE AMINOTRANSFERASE"/>
    <property type="match status" value="1"/>
</dbReference>
<evidence type="ECO:0000256" key="4">
    <source>
        <dbReference type="ARBA" id="ARBA00022679"/>
    </source>
</evidence>
<dbReference type="PANTHER" id="PTHR46383:SF1">
    <property type="entry name" value="ASPARTATE AMINOTRANSFERASE"/>
    <property type="match status" value="1"/>
</dbReference>
<evidence type="ECO:0000256" key="6">
    <source>
        <dbReference type="RuleBase" id="RU000481"/>
    </source>
</evidence>
<keyword evidence="5" id="KW-0663">Pyridoxal phosphate</keyword>
<dbReference type="SUPFAM" id="SSF53383">
    <property type="entry name" value="PLP-dependent transferases"/>
    <property type="match status" value="1"/>
</dbReference>
<dbReference type="Gene3D" id="3.40.640.10">
    <property type="entry name" value="Type I PLP-dependent aspartate aminotransferase-like (Major domain)"/>
    <property type="match status" value="1"/>
</dbReference>
<dbReference type="InterPro" id="IPR050596">
    <property type="entry name" value="AspAT/PAT-like"/>
</dbReference>
<organism evidence="8 9">
    <name type="scientific">Opitutus terrae (strain DSM 11246 / JCM 15787 / PB90-1)</name>
    <dbReference type="NCBI Taxonomy" id="452637"/>
    <lineage>
        <taxon>Bacteria</taxon>
        <taxon>Pseudomonadati</taxon>
        <taxon>Verrucomicrobiota</taxon>
        <taxon>Opitutia</taxon>
        <taxon>Opitutales</taxon>
        <taxon>Opitutaceae</taxon>
        <taxon>Opitutus</taxon>
    </lineage>
</organism>
<evidence type="ECO:0000313" key="9">
    <source>
        <dbReference type="Proteomes" id="UP000007013"/>
    </source>
</evidence>
<dbReference type="FunFam" id="3.40.640.10:FF:000033">
    <property type="entry name" value="Aspartate aminotransferase"/>
    <property type="match status" value="1"/>
</dbReference>
<dbReference type="GO" id="GO:0008483">
    <property type="term" value="F:transaminase activity"/>
    <property type="evidence" value="ECO:0007669"/>
    <property type="project" value="UniProtKB-KW"/>
</dbReference>
<dbReference type="Proteomes" id="UP000007013">
    <property type="component" value="Chromosome"/>
</dbReference>
<accession>B1ZYB7</accession>
<sequence>MSTSPLPLSIWAKNVSPSPTLAIDAKAKALLAAGEDVCGFAAGEPDFDTPEHIKEAAIAALKAGKTKYAPTPGIPELRKAIAERYAVEYGFTVTPEQVVVSPGGKFNCHLGVVAVCSPGDEVIVPAPYWVSYPEMVKLAGAVPKFVLADDKTGFRLTPQMLEAAITPKTKMVIINSPSNPTGAVYSRAELEAIVAVAVKHNLYILSDEMYEHLIYDGMKPTCVATLSEEAKARTITVAGFSKTYAMTGWRIGTTVAPLPIAKAIGELQSQMTSNVTTFGQYGALAALKEKEKTAAAVKTMLAAFDRRRKFLHSELNKISGVTCLLAEGAFYLFPNIASFGLKDQDFCARLLEQEKVAAVPGSAFGAEGYLRLSYATSDEIIRKGVERLARFCATLKK</sequence>
<dbReference type="InterPro" id="IPR004838">
    <property type="entry name" value="NHTrfase_class1_PyrdxlP-BS"/>
</dbReference>
<gene>
    <name evidence="8" type="ordered locus">Oter_3740</name>
</gene>
<dbReference type="PROSITE" id="PS00105">
    <property type="entry name" value="AA_TRANSFER_CLASS_1"/>
    <property type="match status" value="1"/>
</dbReference>
<dbReference type="InterPro" id="IPR004839">
    <property type="entry name" value="Aminotransferase_I/II_large"/>
</dbReference>
<comment type="similarity">
    <text evidence="2 6">Belongs to the class-I pyridoxal-phosphate-dependent aminotransferase family.</text>
</comment>
<dbReference type="EC" id="2.6.1.-" evidence="6"/>
<dbReference type="eggNOG" id="COG0436">
    <property type="taxonomic scope" value="Bacteria"/>
</dbReference>
<reference evidence="8 9" key="1">
    <citation type="journal article" date="2011" name="J. Bacteriol.">
        <title>Genome sequence of the verrucomicrobium Opitutus terrae PB90-1, an abundant inhabitant of rice paddy soil ecosystems.</title>
        <authorList>
            <person name="van Passel M.W."/>
            <person name="Kant R."/>
            <person name="Palva A."/>
            <person name="Copeland A."/>
            <person name="Lucas S."/>
            <person name="Lapidus A."/>
            <person name="Glavina del Rio T."/>
            <person name="Pitluck S."/>
            <person name="Goltsman E."/>
            <person name="Clum A."/>
            <person name="Sun H."/>
            <person name="Schmutz J."/>
            <person name="Larimer F.W."/>
            <person name="Land M.L."/>
            <person name="Hauser L."/>
            <person name="Kyrpides N."/>
            <person name="Mikhailova N."/>
            <person name="Richardson P.P."/>
            <person name="Janssen P.H."/>
            <person name="de Vos W.M."/>
            <person name="Smidt H."/>
        </authorList>
    </citation>
    <scope>NUCLEOTIDE SEQUENCE [LARGE SCALE GENOMIC DNA]</scope>
    <source>
        <strain evidence="9">DSM 11246 / JCM 15787 / PB90-1</strain>
    </source>
</reference>
<evidence type="ECO:0000256" key="2">
    <source>
        <dbReference type="ARBA" id="ARBA00007441"/>
    </source>
</evidence>
<keyword evidence="3 6" id="KW-0032">Aminotransferase</keyword>
<dbReference type="RefSeq" id="WP_012376544.1">
    <property type="nucleotide sequence ID" value="NC_010571.1"/>
</dbReference>
<keyword evidence="4 6" id="KW-0808">Transferase</keyword>
<dbReference type="GO" id="GO:0006520">
    <property type="term" value="P:amino acid metabolic process"/>
    <property type="evidence" value="ECO:0007669"/>
    <property type="project" value="InterPro"/>
</dbReference>
<dbReference type="CDD" id="cd00609">
    <property type="entry name" value="AAT_like"/>
    <property type="match status" value="1"/>
</dbReference>
<dbReference type="AlphaFoldDB" id="B1ZYB7"/>
<dbReference type="EMBL" id="CP001032">
    <property type="protein sequence ID" value="ACB77015.1"/>
    <property type="molecule type" value="Genomic_DNA"/>
</dbReference>
<comment type="cofactor">
    <cofactor evidence="1 6">
        <name>pyridoxal 5'-phosphate</name>
        <dbReference type="ChEBI" id="CHEBI:597326"/>
    </cofactor>
</comment>
<dbReference type="OrthoDB" id="9813612at2"/>
<dbReference type="InterPro" id="IPR015422">
    <property type="entry name" value="PyrdxlP-dep_Trfase_small"/>
</dbReference>
<keyword evidence="9" id="KW-1185">Reference proteome</keyword>
<dbReference type="GO" id="GO:0030170">
    <property type="term" value="F:pyridoxal phosphate binding"/>
    <property type="evidence" value="ECO:0007669"/>
    <property type="project" value="InterPro"/>
</dbReference>
<dbReference type="InterPro" id="IPR015421">
    <property type="entry name" value="PyrdxlP-dep_Trfase_major"/>
</dbReference>
<dbReference type="InterPro" id="IPR015424">
    <property type="entry name" value="PyrdxlP-dep_Trfase"/>
</dbReference>
<dbReference type="HOGENOM" id="CLU_017584_4_3_0"/>
<evidence type="ECO:0000256" key="5">
    <source>
        <dbReference type="ARBA" id="ARBA00022898"/>
    </source>
</evidence>
<protein>
    <recommendedName>
        <fullName evidence="6">Aminotransferase</fullName>
        <ecNumber evidence="6">2.6.1.-</ecNumber>
    </recommendedName>
</protein>
<dbReference type="KEGG" id="ote:Oter_3740"/>
<dbReference type="Pfam" id="PF00155">
    <property type="entry name" value="Aminotran_1_2"/>
    <property type="match status" value="1"/>
</dbReference>